<dbReference type="GO" id="GO:0016702">
    <property type="term" value="F:oxidoreductase activity, acting on single donors with incorporation of molecular oxygen, incorporation of two atoms of oxygen"/>
    <property type="evidence" value="ECO:0007669"/>
    <property type="project" value="UniProtKB-ARBA"/>
</dbReference>
<dbReference type="PANTHER" id="PTHR30096:SF0">
    <property type="entry name" value="4,5-DOPA DIOXYGENASE EXTRADIOL-LIKE PROTEIN"/>
    <property type="match status" value="1"/>
</dbReference>
<dbReference type="GO" id="GO:0008198">
    <property type="term" value="F:ferrous iron binding"/>
    <property type="evidence" value="ECO:0007669"/>
    <property type="project" value="InterPro"/>
</dbReference>
<dbReference type="Proteomes" id="UP000293912">
    <property type="component" value="Chromosome"/>
</dbReference>
<reference evidence="7 8" key="1">
    <citation type="submission" date="2019-03" db="EMBL/GenBank/DDBJ databases">
        <authorList>
            <person name="Sebastian G."/>
            <person name="Baumann P."/>
            <person name="Ruckert C."/>
            <person name="Kalinowski J."/>
            <person name="Nebel B."/>
            <person name="Takors R."/>
            <person name="Blombach B."/>
        </authorList>
    </citation>
    <scope>NUCLEOTIDE SEQUENCE [LARGE SCALE GENOMIC DNA]</scope>
    <source>
        <strain evidence="7 8">DSM 1084</strain>
    </source>
</reference>
<organism evidence="7 8">
    <name type="scientific">Hydrogenophaga pseudoflava</name>
    <name type="common">Pseudomonas carboxydoflava</name>
    <dbReference type="NCBI Taxonomy" id="47421"/>
    <lineage>
        <taxon>Bacteria</taxon>
        <taxon>Pseudomonadati</taxon>
        <taxon>Pseudomonadota</taxon>
        <taxon>Betaproteobacteria</taxon>
        <taxon>Burkholderiales</taxon>
        <taxon>Comamonadaceae</taxon>
        <taxon>Hydrogenophaga</taxon>
    </lineage>
</organism>
<proteinExistence type="inferred from homology"/>
<gene>
    <name evidence="7" type="ORF">HPF_22095</name>
</gene>
<dbReference type="CDD" id="cd07363">
    <property type="entry name" value="45_DOPA_Dioxygenase"/>
    <property type="match status" value="1"/>
</dbReference>
<dbReference type="Pfam" id="PF02900">
    <property type="entry name" value="LigB"/>
    <property type="match status" value="1"/>
</dbReference>
<dbReference type="GO" id="GO:0008270">
    <property type="term" value="F:zinc ion binding"/>
    <property type="evidence" value="ECO:0007669"/>
    <property type="project" value="InterPro"/>
</dbReference>
<evidence type="ECO:0000256" key="3">
    <source>
        <dbReference type="ARBA" id="ARBA00022723"/>
    </source>
</evidence>
<comment type="cofactor">
    <cofactor evidence="1">
        <name>Zn(2+)</name>
        <dbReference type="ChEBI" id="CHEBI:29105"/>
    </cofactor>
</comment>
<dbReference type="InterPro" id="IPR004183">
    <property type="entry name" value="Xdiol_dOase_suB"/>
</dbReference>
<name>A0A4P6X9E9_HYDPS</name>
<dbReference type="AlphaFoldDB" id="A0A4P6X9E9"/>
<evidence type="ECO:0000256" key="5">
    <source>
        <dbReference type="ARBA" id="ARBA00023002"/>
    </source>
</evidence>
<keyword evidence="4" id="KW-0862">Zinc</keyword>
<evidence type="ECO:0000256" key="1">
    <source>
        <dbReference type="ARBA" id="ARBA00001947"/>
    </source>
</evidence>
<dbReference type="SUPFAM" id="SSF53213">
    <property type="entry name" value="LigB-like"/>
    <property type="match status" value="1"/>
</dbReference>
<dbReference type="PIRSF" id="PIRSF006157">
    <property type="entry name" value="Doxgns_DODA"/>
    <property type="match status" value="1"/>
</dbReference>
<feature type="domain" description="Extradiol ring-cleavage dioxygenase class III enzyme subunit B" evidence="6">
    <location>
        <begin position="35"/>
        <end position="237"/>
    </location>
</feature>
<keyword evidence="3" id="KW-0479">Metal-binding</keyword>
<dbReference type="Gene3D" id="3.40.830.10">
    <property type="entry name" value="LigB-like"/>
    <property type="match status" value="1"/>
</dbReference>
<evidence type="ECO:0000256" key="2">
    <source>
        <dbReference type="ARBA" id="ARBA00007581"/>
    </source>
</evidence>
<dbReference type="KEGG" id="hpse:HPF_22095"/>
<evidence type="ECO:0000313" key="8">
    <source>
        <dbReference type="Proteomes" id="UP000293912"/>
    </source>
</evidence>
<comment type="similarity">
    <text evidence="2">Belongs to the DODA-type extradiol aromatic ring-opening dioxygenase family.</text>
</comment>
<dbReference type="EMBL" id="CP037867">
    <property type="protein sequence ID" value="QBM30394.1"/>
    <property type="molecule type" value="Genomic_DNA"/>
</dbReference>
<keyword evidence="5" id="KW-0560">Oxidoreductase</keyword>
<dbReference type="InterPro" id="IPR014436">
    <property type="entry name" value="Extradiol_dOase_DODA"/>
</dbReference>
<accession>A0A4P6X9E9</accession>
<keyword evidence="8" id="KW-1185">Reference proteome</keyword>
<sequence length="272" mass="28967">MSRLPTLFISHGSPTFAIDPGQAGPALTALGQTLPRPKAILIVSPHWMTREPRVATTPRPQTIHDFGGFPPALYQLQYPAPGAPDVAQRAIELLRAAGHKAEADPQWGLDHGAWVPLMHLLPDADVPVFQVSLPARLDGERAYAYGQALAPLAEEGVLVIGSGSLTHNLYEVRFDAPDANAETYALEFAHWINGVVTGRDHARLQQTMAMAPHAQRAHPTAEHLWPLMVAAGAAGAEVPATRIEGGITHGVLSMDAFQFGNLPAGAPDAVEA</sequence>
<dbReference type="RefSeq" id="WP_133157852.1">
    <property type="nucleotide sequence ID" value="NZ_CP037867.1"/>
</dbReference>
<evidence type="ECO:0000256" key="4">
    <source>
        <dbReference type="ARBA" id="ARBA00022833"/>
    </source>
</evidence>
<dbReference type="PANTHER" id="PTHR30096">
    <property type="entry name" value="4,5-DOPA DIOXYGENASE EXTRADIOL-LIKE PROTEIN"/>
    <property type="match status" value="1"/>
</dbReference>
<keyword evidence="7" id="KW-0223">Dioxygenase</keyword>
<evidence type="ECO:0000259" key="6">
    <source>
        <dbReference type="Pfam" id="PF02900"/>
    </source>
</evidence>
<evidence type="ECO:0000313" key="7">
    <source>
        <dbReference type="EMBL" id="QBM30394.1"/>
    </source>
</evidence>
<protein>
    <submittedName>
        <fullName evidence="7">LigB family dioxygenase</fullName>
    </submittedName>
</protein>